<feature type="transmembrane region" description="Helical" evidence="13">
    <location>
        <begin position="858"/>
        <end position="880"/>
    </location>
</feature>
<evidence type="ECO:0000256" key="1">
    <source>
        <dbReference type="ARBA" id="ARBA00004251"/>
    </source>
</evidence>
<evidence type="ECO:0000256" key="5">
    <source>
        <dbReference type="ARBA" id="ARBA00022692"/>
    </source>
</evidence>
<dbReference type="Pfam" id="PF08263">
    <property type="entry name" value="LRRNT_2"/>
    <property type="match status" value="1"/>
</dbReference>
<dbReference type="SMART" id="SM00365">
    <property type="entry name" value="LRR_SD22"/>
    <property type="match status" value="3"/>
</dbReference>
<feature type="chain" id="PRO_5043047082" description="Leucine-rich repeat-containing N-terminal plant-type domain-containing protein" evidence="14">
    <location>
        <begin position="33"/>
        <end position="918"/>
    </location>
</feature>
<comment type="subcellular location">
    <subcellularLocation>
        <location evidence="1">Cell membrane</location>
        <topology evidence="1">Single-pass type I membrane protein</topology>
    </subcellularLocation>
</comment>
<dbReference type="PANTHER" id="PTHR48063:SF101">
    <property type="entry name" value="LRR RECEPTOR-LIKE SERINE_THREONINE-PROTEIN KINASE FLS2"/>
    <property type="match status" value="1"/>
</dbReference>
<evidence type="ECO:0000256" key="14">
    <source>
        <dbReference type="SAM" id="SignalP"/>
    </source>
</evidence>
<dbReference type="InterPro" id="IPR013210">
    <property type="entry name" value="LRR_N_plant-typ"/>
</dbReference>
<gene>
    <name evidence="16" type="ORF">RGQ29_030183</name>
</gene>
<evidence type="ECO:0000256" key="7">
    <source>
        <dbReference type="ARBA" id="ARBA00022737"/>
    </source>
</evidence>
<keyword evidence="10" id="KW-0675">Receptor</keyword>
<sequence>MTVITFTGGSSLQLLQAIVFLTLLLHLRPALGFISSVGDADSDNIRCLDGERQALLKLKRGFLDAYGNLSSWRSGDENKNCCNWKGVHCSNQTGHVLELRLGFSYLGGMINPSLLELPYLTYLDLSYNDFNHSHIPEFIGSLGNLEYLDLSRAKLSGPIPHQLGNLSHLQYLNLSCNNLTIIENLEWLSHLFSIKDLDLSFTNLHVANDWLEVVSGLPYLTTLNMAWCDLPPMGHSSFPHFNNLKYFTSLESLHLENNQLKGGIPKFFGDICTLRELRLSGNNLDGQLVERINDLSGCAKDSLEVLELARNQFTGSLPDFAMFPSLKVINLFSNKLNGTASKTIGSLHKLEHLDVSSNSLQGVISEAHFSNLSKLRHLQLSDNSLTLEFDFNWAPPFQLDEMYLRSCKLGPTFPNWILTQSNVTTIDISHAEISDTIPAEWFANFPPKLVLLNLSCNQIHGLLPNVSKMPLNAHTIDLNANHLEGPLPLFSTNLSSLSLSKNRFSGSLTPLCKINGGLLGFLDLSDNLLSGALPNCFMHWPNLFILNLAGNNFSGEVPSSLGLLSMLVTLSLHNNNFSGDFPLSLKNCSSLKFMDLGNNKFSGKVPAWIAEGLPQLIVLILRSNKFNGSIPWHICQLKYLRILDFSLNDISGTIPQCLNNFTAMAHKGKSSSNLFDGDYLGTDGGYVCMGIYVDSAMIVLKGREYEYGKNLGLLKIINLSSNKLSGKLPSEISSLLELVVLNVSKNNLIGEIPQMIGQLKQLESLDMSWNRFSGEIPSSMSELQFLSHLDLSYNNLSGKIPSSTQLQGFDATRFIGNWALCGLPLTEKCPSEETPPQSEPTDDGSKDVEKDKDEFKKWFYAGAGLGYIVSFWSVCGSLLLKQSWRHAYFLFLDNLKDWIYVTMAVNKARLWRKFQNQG</sequence>
<keyword evidence="7" id="KW-0677">Repeat</keyword>
<reference evidence="16 17" key="1">
    <citation type="journal article" date="2023" name="G3 (Bethesda)">
        <title>A haplotype-resolved chromosome-scale genome for Quercus rubra L. provides insights into the genetics of adaptive traits for red oak species.</title>
        <authorList>
            <person name="Kapoor B."/>
            <person name="Jenkins J."/>
            <person name="Schmutz J."/>
            <person name="Zhebentyayeva T."/>
            <person name="Kuelheim C."/>
            <person name="Coggeshall M."/>
            <person name="Heim C."/>
            <person name="Lasky J.R."/>
            <person name="Leites L."/>
            <person name="Islam-Faridi N."/>
            <person name="Romero-Severson J."/>
            <person name="DeLeo V.L."/>
            <person name="Lucas S.M."/>
            <person name="Lazic D."/>
            <person name="Gailing O."/>
            <person name="Carlson J."/>
            <person name="Staton M."/>
        </authorList>
    </citation>
    <scope>NUCLEOTIDE SEQUENCE [LARGE SCALE GENOMIC DNA]</scope>
    <source>
        <strain evidence="16">Pseudo-F2</strain>
    </source>
</reference>
<keyword evidence="4" id="KW-0433">Leucine-rich repeat</keyword>
<evidence type="ECO:0000313" key="16">
    <source>
        <dbReference type="EMBL" id="KAK4571666.1"/>
    </source>
</evidence>
<evidence type="ECO:0000256" key="6">
    <source>
        <dbReference type="ARBA" id="ARBA00022729"/>
    </source>
</evidence>
<evidence type="ECO:0000313" key="17">
    <source>
        <dbReference type="Proteomes" id="UP001324115"/>
    </source>
</evidence>
<evidence type="ECO:0000256" key="2">
    <source>
        <dbReference type="ARBA" id="ARBA00009592"/>
    </source>
</evidence>
<comment type="similarity">
    <text evidence="2">Belongs to the RLP family.</text>
</comment>
<dbReference type="Pfam" id="PF13855">
    <property type="entry name" value="LRR_8"/>
    <property type="match status" value="1"/>
</dbReference>
<keyword evidence="5 13" id="KW-0812">Transmembrane</keyword>
<dbReference type="PANTHER" id="PTHR48063">
    <property type="entry name" value="LRR RECEPTOR-LIKE KINASE"/>
    <property type="match status" value="1"/>
</dbReference>
<keyword evidence="3" id="KW-1003">Cell membrane</keyword>
<evidence type="ECO:0000256" key="8">
    <source>
        <dbReference type="ARBA" id="ARBA00022989"/>
    </source>
</evidence>
<evidence type="ECO:0000256" key="3">
    <source>
        <dbReference type="ARBA" id="ARBA00022475"/>
    </source>
</evidence>
<feature type="domain" description="Leucine-rich repeat-containing N-terminal plant-type" evidence="15">
    <location>
        <begin position="49"/>
        <end position="90"/>
    </location>
</feature>
<evidence type="ECO:0000259" key="15">
    <source>
        <dbReference type="Pfam" id="PF08263"/>
    </source>
</evidence>
<dbReference type="AlphaFoldDB" id="A0AAN7IHP9"/>
<keyword evidence="11" id="KW-0325">Glycoprotein</keyword>
<dbReference type="Pfam" id="PF00560">
    <property type="entry name" value="LRR_1"/>
    <property type="match status" value="12"/>
</dbReference>
<dbReference type="SMART" id="SM00369">
    <property type="entry name" value="LRR_TYP"/>
    <property type="match status" value="8"/>
</dbReference>
<feature type="region of interest" description="Disordered" evidence="12">
    <location>
        <begin position="829"/>
        <end position="848"/>
    </location>
</feature>
<evidence type="ECO:0000256" key="13">
    <source>
        <dbReference type="SAM" id="Phobius"/>
    </source>
</evidence>
<dbReference type="FunFam" id="3.80.10.10:FF:001347">
    <property type="entry name" value="LRR receptor-like serine/threonine-protein kinase GSO2"/>
    <property type="match status" value="1"/>
</dbReference>
<dbReference type="PROSITE" id="PS51450">
    <property type="entry name" value="LRR"/>
    <property type="match status" value="2"/>
</dbReference>
<comment type="caution">
    <text evidence="16">The sequence shown here is derived from an EMBL/GenBank/DDBJ whole genome shotgun (WGS) entry which is preliminary data.</text>
</comment>
<evidence type="ECO:0000256" key="9">
    <source>
        <dbReference type="ARBA" id="ARBA00023136"/>
    </source>
</evidence>
<keyword evidence="17" id="KW-1185">Reference proteome</keyword>
<proteinExistence type="inferred from homology"/>
<keyword evidence="6 14" id="KW-0732">Signal</keyword>
<dbReference type="InterPro" id="IPR001611">
    <property type="entry name" value="Leu-rich_rpt"/>
</dbReference>
<dbReference type="SUPFAM" id="SSF52058">
    <property type="entry name" value="L domain-like"/>
    <property type="match status" value="3"/>
</dbReference>
<dbReference type="InterPro" id="IPR046956">
    <property type="entry name" value="RLP23-like"/>
</dbReference>
<feature type="signal peptide" evidence="14">
    <location>
        <begin position="1"/>
        <end position="32"/>
    </location>
</feature>
<evidence type="ECO:0000256" key="10">
    <source>
        <dbReference type="ARBA" id="ARBA00023170"/>
    </source>
</evidence>
<evidence type="ECO:0000256" key="4">
    <source>
        <dbReference type="ARBA" id="ARBA00022614"/>
    </source>
</evidence>
<dbReference type="InterPro" id="IPR003591">
    <property type="entry name" value="Leu-rich_rpt_typical-subtyp"/>
</dbReference>
<dbReference type="EMBL" id="JAXUIC010000009">
    <property type="protein sequence ID" value="KAK4571666.1"/>
    <property type="molecule type" value="Genomic_DNA"/>
</dbReference>
<protein>
    <recommendedName>
        <fullName evidence="15">Leucine-rich repeat-containing N-terminal plant-type domain-containing protein</fullName>
    </recommendedName>
</protein>
<accession>A0AAN7IHP9</accession>
<name>A0AAN7IHP9_QUERU</name>
<evidence type="ECO:0000256" key="12">
    <source>
        <dbReference type="SAM" id="MobiDB-lite"/>
    </source>
</evidence>
<keyword evidence="8 13" id="KW-1133">Transmembrane helix</keyword>
<dbReference type="GO" id="GO:0005886">
    <property type="term" value="C:plasma membrane"/>
    <property type="evidence" value="ECO:0007669"/>
    <property type="project" value="UniProtKB-SubCell"/>
</dbReference>
<dbReference type="FunFam" id="3.80.10.10:FF:000111">
    <property type="entry name" value="LRR receptor-like serine/threonine-protein kinase ERECTA"/>
    <property type="match status" value="1"/>
</dbReference>
<keyword evidence="9 13" id="KW-0472">Membrane</keyword>
<dbReference type="FunFam" id="3.80.10.10:FF:000095">
    <property type="entry name" value="LRR receptor-like serine/threonine-protein kinase GSO1"/>
    <property type="match status" value="1"/>
</dbReference>
<dbReference type="Gene3D" id="3.80.10.10">
    <property type="entry name" value="Ribonuclease Inhibitor"/>
    <property type="match status" value="3"/>
</dbReference>
<evidence type="ECO:0000256" key="11">
    <source>
        <dbReference type="ARBA" id="ARBA00023180"/>
    </source>
</evidence>
<dbReference type="Proteomes" id="UP001324115">
    <property type="component" value="Unassembled WGS sequence"/>
</dbReference>
<dbReference type="InterPro" id="IPR032675">
    <property type="entry name" value="LRR_dom_sf"/>
</dbReference>
<organism evidence="16 17">
    <name type="scientific">Quercus rubra</name>
    <name type="common">Northern red oak</name>
    <name type="synonym">Quercus borealis</name>
    <dbReference type="NCBI Taxonomy" id="3512"/>
    <lineage>
        <taxon>Eukaryota</taxon>
        <taxon>Viridiplantae</taxon>
        <taxon>Streptophyta</taxon>
        <taxon>Embryophyta</taxon>
        <taxon>Tracheophyta</taxon>
        <taxon>Spermatophyta</taxon>
        <taxon>Magnoliopsida</taxon>
        <taxon>eudicotyledons</taxon>
        <taxon>Gunneridae</taxon>
        <taxon>Pentapetalae</taxon>
        <taxon>rosids</taxon>
        <taxon>fabids</taxon>
        <taxon>Fagales</taxon>
        <taxon>Fagaceae</taxon>
        <taxon>Quercus</taxon>
    </lineage>
</organism>